<dbReference type="PROSITE" id="PS50949">
    <property type="entry name" value="HTH_GNTR"/>
    <property type="match status" value="1"/>
</dbReference>
<dbReference type="Pfam" id="PF13377">
    <property type="entry name" value="Peripla_BP_3"/>
    <property type="match status" value="1"/>
</dbReference>
<dbReference type="GO" id="GO:0003677">
    <property type="term" value="F:DNA binding"/>
    <property type="evidence" value="ECO:0007669"/>
    <property type="project" value="UniProtKB-KW"/>
</dbReference>
<keyword evidence="4" id="KW-0804">Transcription</keyword>
<dbReference type="InterPro" id="IPR028082">
    <property type="entry name" value="Peripla_BP_I"/>
</dbReference>
<proteinExistence type="predicted"/>
<evidence type="ECO:0000256" key="3">
    <source>
        <dbReference type="ARBA" id="ARBA00023125"/>
    </source>
</evidence>
<evidence type="ECO:0000256" key="4">
    <source>
        <dbReference type="ARBA" id="ARBA00023163"/>
    </source>
</evidence>
<dbReference type="PANTHER" id="PTHR30146">
    <property type="entry name" value="LACI-RELATED TRANSCRIPTIONAL REPRESSOR"/>
    <property type="match status" value="1"/>
</dbReference>
<accession>A0ABY0V7F5</accession>
<dbReference type="Gene3D" id="1.10.10.10">
    <property type="entry name" value="Winged helix-like DNA-binding domain superfamily/Winged helix DNA-binding domain"/>
    <property type="match status" value="1"/>
</dbReference>
<reference evidence="6 7" key="1">
    <citation type="submission" date="2016-10" db="EMBL/GenBank/DDBJ databases">
        <authorList>
            <person name="Varghese N."/>
            <person name="Submissions S."/>
        </authorList>
    </citation>
    <scope>NUCLEOTIDE SEQUENCE [LARGE SCALE GENOMIC DNA]</scope>
    <source>
        <strain evidence="6 7">DSM 9169</strain>
    </source>
</reference>
<dbReference type="Pfam" id="PF00392">
    <property type="entry name" value="GntR"/>
    <property type="match status" value="1"/>
</dbReference>
<keyword evidence="7" id="KW-1185">Reference proteome</keyword>
<keyword evidence="3 6" id="KW-0238">DNA-binding</keyword>
<dbReference type="SUPFAM" id="SSF46785">
    <property type="entry name" value="Winged helix' DNA-binding domain"/>
    <property type="match status" value="1"/>
</dbReference>
<dbReference type="InterPro" id="IPR036390">
    <property type="entry name" value="WH_DNA-bd_sf"/>
</dbReference>
<gene>
    <name evidence="6" type="ORF">SAMN04489714_1108</name>
</gene>
<dbReference type="RefSeq" id="WP_070727187.1">
    <property type="nucleotide sequence ID" value="NZ_LT629792.1"/>
</dbReference>
<sequence length="365" mass="40625">MSALYQRVYDDIRNRIVRGDLKIGSRLPREAQLREHYSVSSITIRRALDMLREDGFITRQPRIGTTVVSNTPTRPREGQKEPLIGLIVTNFDEAFGAHILTGAFEASFGTANLIVKLTRGEAGRETEAIQSVIRAGVQGIILMPLISEMINPVVLKLIGEHFPLTILDRHYQTIPVAAVSSDHEAGAITATEYLFDAGHRHVAIIGAPRTVTSNADRHSGWVKAHALRHISLDQSLSYHEIRSTTPGTNVSVEDDQVQLRAFIEQHPEVTAFVACEYNIALILRDTLDDMGLRIPEDKSIICFDHRPAGFDHTLSHFTHMKQEQEELGRLAVETTIQQIREGASTEKISLPLTLVEGETVAHLND</sequence>
<evidence type="ECO:0000256" key="2">
    <source>
        <dbReference type="ARBA" id="ARBA00023015"/>
    </source>
</evidence>
<dbReference type="Gene3D" id="3.40.50.2300">
    <property type="match status" value="2"/>
</dbReference>
<organism evidence="6 7">
    <name type="scientific">Schaalia radingae</name>
    <dbReference type="NCBI Taxonomy" id="131110"/>
    <lineage>
        <taxon>Bacteria</taxon>
        <taxon>Bacillati</taxon>
        <taxon>Actinomycetota</taxon>
        <taxon>Actinomycetes</taxon>
        <taxon>Actinomycetales</taxon>
        <taxon>Actinomycetaceae</taxon>
        <taxon>Schaalia</taxon>
    </lineage>
</organism>
<evidence type="ECO:0000256" key="1">
    <source>
        <dbReference type="ARBA" id="ARBA00022491"/>
    </source>
</evidence>
<dbReference type="SMART" id="SM00345">
    <property type="entry name" value="HTH_GNTR"/>
    <property type="match status" value="1"/>
</dbReference>
<keyword evidence="1" id="KW-0678">Repressor</keyword>
<feature type="domain" description="HTH gntR-type" evidence="5">
    <location>
        <begin position="2"/>
        <end position="70"/>
    </location>
</feature>
<dbReference type="PANTHER" id="PTHR30146:SF95">
    <property type="entry name" value="RIBOSE OPERON REPRESSOR"/>
    <property type="match status" value="1"/>
</dbReference>
<dbReference type="InterPro" id="IPR036388">
    <property type="entry name" value="WH-like_DNA-bd_sf"/>
</dbReference>
<dbReference type="CDD" id="cd06267">
    <property type="entry name" value="PBP1_LacI_sugar_binding-like"/>
    <property type="match status" value="1"/>
</dbReference>
<evidence type="ECO:0000313" key="7">
    <source>
        <dbReference type="Proteomes" id="UP000198976"/>
    </source>
</evidence>
<dbReference type="CDD" id="cd07377">
    <property type="entry name" value="WHTH_GntR"/>
    <property type="match status" value="1"/>
</dbReference>
<dbReference type="Proteomes" id="UP000198976">
    <property type="component" value="Chromosome I"/>
</dbReference>
<name>A0ABY0V7F5_9ACTO</name>
<keyword evidence="2" id="KW-0805">Transcription regulation</keyword>
<evidence type="ECO:0000259" key="5">
    <source>
        <dbReference type="PROSITE" id="PS50949"/>
    </source>
</evidence>
<protein>
    <submittedName>
        <fullName evidence="6">DNA-binding transcriptional regulator, LacI/PurR family</fullName>
    </submittedName>
</protein>
<evidence type="ECO:0000313" key="6">
    <source>
        <dbReference type="EMBL" id="SDT94412.1"/>
    </source>
</evidence>
<dbReference type="SUPFAM" id="SSF53822">
    <property type="entry name" value="Periplasmic binding protein-like I"/>
    <property type="match status" value="1"/>
</dbReference>
<dbReference type="InterPro" id="IPR046335">
    <property type="entry name" value="LacI/GalR-like_sensor"/>
</dbReference>
<dbReference type="InterPro" id="IPR000524">
    <property type="entry name" value="Tscrpt_reg_HTH_GntR"/>
</dbReference>
<dbReference type="EMBL" id="LT629792">
    <property type="protein sequence ID" value="SDT94412.1"/>
    <property type="molecule type" value="Genomic_DNA"/>
</dbReference>